<proteinExistence type="predicted"/>
<feature type="region of interest" description="Disordered" evidence="1">
    <location>
        <begin position="55"/>
        <end position="79"/>
    </location>
</feature>
<dbReference type="EMBL" id="KL596701">
    <property type="protein sequence ID" value="KER28325.1"/>
    <property type="molecule type" value="Genomic_DNA"/>
</dbReference>
<dbReference type="AlphaFoldDB" id="A0A074ZYD0"/>
<evidence type="ECO:0000256" key="1">
    <source>
        <dbReference type="SAM" id="MobiDB-lite"/>
    </source>
</evidence>
<dbReference type="KEGG" id="ovi:T265_04786"/>
<evidence type="ECO:0000313" key="2">
    <source>
        <dbReference type="EMBL" id="KER28325.1"/>
    </source>
</evidence>
<organism evidence="2 3">
    <name type="scientific">Opisthorchis viverrini</name>
    <name type="common">Southeast Asian liver fluke</name>
    <dbReference type="NCBI Taxonomy" id="6198"/>
    <lineage>
        <taxon>Eukaryota</taxon>
        <taxon>Metazoa</taxon>
        <taxon>Spiralia</taxon>
        <taxon>Lophotrochozoa</taxon>
        <taxon>Platyhelminthes</taxon>
        <taxon>Trematoda</taxon>
        <taxon>Digenea</taxon>
        <taxon>Opisthorchiida</taxon>
        <taxon>Opisthorchiata</taxon>
        <taxon>Opisthorchiidae</taxon>
        <taxon>Opisthorchis</taxon>
    </lineage>
</organism>
<dbReference type="Proteomes" id="UP000054324">
    <property type="component" value="Unassembled WGS sequence"/>
</dbReference>
<dbReference type="RefSeq" id="XP_009167888.1">
    <property type="nucleotide sequence ID" value="XM_009169624.1"/>
</dbReference>
<gene>
    <name evidence="2" type="ORF">T265_04786</name>
</gene>
<dbReference type="CTD" id="20318968"/>
<evidence type="ECO:0000313" key="3">
    <source>
        <dbReference type="Proteomes" id="UP000054324"/>
    </source>
</evidence>
<keyword evidence="3" id="KW-1185">Reference proteome</keyword>
<reference evidence="2 3" key="1">
    <citation type="submission" date="2013-11" db="EMBL/GenBank/DDBJ databases">
        <title>Opisthorchis viverrini - life in the bile duct.</title>
        <authorList>
            <person name="Young N.D."/>
            <person name="Nagarajan N."/>
            <person name="Lin S.J."/>
            <person name="Korhonen P.K."/>
            <person name="Jex A.R."/>
            <person name="Hall R.S."/>
            <person name="Safavi-Hemami H."/>
            <person name="Kaewkong W."/>
            <person name="Bertrand D."/>
            <person name="Gao S."/>
            <person name="Seet Q."/>
            <person name="Wongkham S."/>
            <person name="Teh B.T."/>
            <person name="Wongkham C."/>
            <person name="Intapan P.M."/>
            <person name="Maleewong W."/>
            <person name="Yang X."/>
            <person name="Hu M."/>
            <person name="Wang Z."/>
            <person name="Hofmann A."/>
            <person name="Sternberg P.W."/>
            <person name="Tan P."/>
            <person name="Wang J."/>
            <person name="Gasser R.B."/>
        </authorList>
    </citation>
    <scope>NUCLEOTIDE SEQUENCE [LARGE SCALE GENOMIC DNA]</scope>
</reference>
<sequence length="111" mass="12629">MKICVPPSATGSLFELSRKLQGSRESVYDSEASLFNTDVMLSMMMMRESVQRTGGEMAQWSKRKFTDRKVRASNTTSASRPWDPLRAISCGVFNRLPEAHNERVNTKLELR</sequence>
<name>A0A074ZYD0_OPIVI</name>
<dbReference type="GeneID" id="20318968"/>
<protein>
    <submittedName>
        <fullName evidence="2">Uncharacterized protein</fullName>
    </submittedName>
</protein>
<accession>A0A074ZYD0</accession>